<evidence type="ECO:0000256" key="6">
    <source>
        <dbReference type="ARBA" id="ARBA00038076"/>
    </source>
</evidence>
<accession>A0A0F9YG22</accession>
<evidence type="ECO:0000313" key="11">
    <source>
        <dbReference type="Proteomes" id="UP000034934"/>
    </source>
</evidence>
<evidence type="ECO:0000256" key="1">
    <source>
        <dbReference type="ARBA" id="ARBA00004651"/>
    </source>
</evidence>
<feature type="transmembrane region" description="Helical" evidence="7">
    <location>
        <begin position="379"/>
        <end position="403"/>
    </location>
</feature>
<keyword evidence="4 7" id="KW-1133">Transmembrane helix</keyword>
<dbReference type="InterPro" id="IPR025857">
    <property type="entry name" value="MacB_PCD"/>
</dbReference>
<dbReference type="InterPro" id="IPR050250">
    <property type="entry name" value="Macrolide_Exporter_MacB"/>
</dbReference>
<organism evidence="10 11">
    <name type="scientific">Candidatus Nomurabacteria bacterium GW2011_GWF1_31_48</name>
    <dbReference type="NCBI Taxonomy" id="1618767"/>
    <lineage>
        <taxon>Bacteria</taxon>
        <taxon>Candidatus Nomuraibacteriota</taxon>
    </lineage>
</organism>
<feature type="transmembrane region" description="Helical" evidence="7">
    <location>
        <begin position="20"/>
        <end position="40"/>
    </location>
</feature>
<protein>
    <submittedName>
        <fullName evidence="10">ABC transporter, permease protein</fullName>
    </submittedName>
</protein>
<dbReference type="Proteomes" id="UP000034934">
    <property type="component" value="Unassembled WGS sequence"/>
</dbReference>
<dbReference type="Pfam" id="PF12704">
    <property type="entry name" value="MacB_PCD"/>
    <property type="match status" value="1"/>
</dbReference>
<keyword evidence="5 7" id="KW-0472">Membrane</keyword>
<comment type="subcellular location">
    <subcellularLocation>
        <location evidence="1">Cell membrane</location>
        <topology evidence="1">Multi-pass membrane protein</topology>
    </subcellularLocation>
</comment>
<evidence type="ECO:0000256" key="5">
    <source>
        <dbReference type="ARBA" id="ARBA00023136"/>
    </source>
</evidence>
<reference evidence="10 11" key="1">
    <citation type="journal article" date="2015" name="Nature">
        <title>rRNA introns, odd ribosomes, and small enigmatic genomes across a large radiation of phyla.</title>
        <authorList>
            <person name="Brown C.T."/>
            <person name="Hug L.A."/>
            <person name="Thomas B.C."/>
            <person name="Sharon I."/>
            <person name="Castelle C.J."/>
            <person name="Singh A."/>
            <person name="Wilkins M.J."/>
            <person name="Williams K.H."/>
            <person name="Banfield J.F."/>
        </authorList>
    </citation>
    <scope>NUCLEOTIDE SEQUENCE [LARGE SCALE GENOMIC DNA]</scope>
</reference>
<dbReference type="GO" id="GO:0005886">
    <property type="term" value="C:plasma membrane"/>
    <property type="evidence" value="ECO:0007669"/>
    <property type="project" value="UniProtKB-SubCell"/>
</dbReference>
<sequence length="420" mass="45429">MKSYLLQAKRGITHNKSRTFLTALGIIIGIGTVVLVFSVGEGFKSYINAQVDAFGSNTIFIETSVPASTKDLANGASDSGNVNSSAMNAVPVTTLKNRDVKDVRSIPNVKNSYGASMGQEVVSYKGISKNIFIFGADASRFDVDKGIIALGRPYSEEEDKSLAQVTILGADIASDLFGDTDPLGKYIRVGNYNFEVIGVYERKGSTGISNDDKQIFIPVSTLQKKILGIDYLFYAVVELYDNSKAKISALDVSEVLRRNHNITDPSRDDFKVNTQEESLSVFNTILQAITFLLIAIALISLIVGGVGVMNIMYVVVTERIGEIGLKKALGARNKDILFEFLIEAVLLTLLGGIIGILGGALFAYIISKVAESFGFSWKFIVPIYGVVISLSISMIIGIIFGVFPARNASKLNPIEALNKE</sequence>
<keyword evidence="3 7" id="KW-0812">Transmembrane</keyword>
<dbReference type="EMBL" id="LBOG01000002">
    <property type="protein sequence ID" value="KKP30579.1"/>
    <property type="molecule type" value="Genomic_DNA"/>
</dbReference>
<dbReference type="PANTHER" id="PTHR30572">
    <property type="entry name" value="MEMBRANE COMPONENT OF TRANSPORTER-RELATED"/>
    <property type="match status" value="1"/>
</dbReference>
<evidence type="ECO:0000259" key="9">
    <source>
        <dbReference type="Pfam" id="PF12704"/>
    </source>
</evidence>
<feature type="domain" description="MacB-like periplasmic core" evidence="9">
    <location>
        <begin position="19"/>
        <end position="241"/>
    </location>
</feature>
<dbReference type="Pfam" id="PF02687">
    <property type="entry name" value="FtsX"/>
    <property type="match status" value="1"/>
</dbReference>
<name>A0A0F9YG22_9BACT</name>
<feature type="domain" description="ABC3 transporter permease C-terminal" evidence="8">
    <location>
        <begin position="295"/>
        <end position="413"/>
    </location>
</feature>
<keyword evidence="2" id="KW-1003">Cell membrane</keyword>
<comment type="similarity">
    <text evidence="6">Belongs to the ABC-4 integral membrane protein family.</text>
</comment>
<evidence type="ECO:0000259" key="8">
    <source>
        <dbReference type="Pfam" id="PF02687"/>
    </source>
</evidence>
<dbReference type="AlphaFoldDB" id="A0A0F9YG22"/>
<dbReference type="GO" id="GO:0022857">
    <property type="term" value="F:transmembrane transporter activity"/>
    <property type="evidence" value="ECO:0007669"/>
    <property type="project" value="TreeGrafter"/>
</dbReference>
<comment type="caution">
    <text evidence="10">The sequence shown here is derived from an EMBL/GenBank/DDBJ whole genome shotgun (WGS) entry which is preliminary data.</text>
</comment>
<evidence type="ECO:0000256" key="4">
    <source>
        <dbReference type="ARBA" id="ARBA00022989"/>
    </source>
</evidence>
<feature type="transmembrane region" description="Helical" evidence="7">
    <location>
        <begin position="337"/>
        <end position="367"/>
    </location>
</feature>
<dbReference type="InterPro" id="IPR003838">
    <property type="entry name" value="ABC3_permease_C"/>
</dbReference>
<evidence type="ECO:0000256" key="3">
    <source>
        <dbReference type="ARBA" id="ARBA00022692"/>
    </source>
</evidence>
<gene>
    <name evidence="10" type="ORF">UR19_C0002G0100</name>
</gene>
<dbReference type="PANTHER" id="PTHR30572:SF4">
    <property type="entry name" value="ABC TRANSPORTER PERMEASE YTRF"/>
    <property type="match status" value="1"/>
</dbReference>
<proteinExistence type="inferred from homology"/>
<evidence type="ECO:0000256" key="2">
    <source>
        <dbReference type="ARBA" id="ARBA00022475"/>
    </source>
</evidence>
<evidence type="ECO:0000256" key="7">
    <source>
        <dbReference type="SAM" id="Phobius"/>
    </source>
</evidence>
<evidence type="ECO:0000313" key="10">
    <source>
        <dbReference type="EMBL" id="KKP30579.1"/>
    </source>
</evidence>
<feature type="transmembrane region" description="Helical" evidence="7">
    <location>
        <begin position="288"/>
        <end position="316"/>
    </location>
</feature>